<organism evidence="2">
    <name type="scientific">Mus musculus</name>
    <name type="common">Mouse</name>
    <dbReference type="NCBI Taxonomy" id="10090"/>
    <lineage>
        <taxon>Eukaryota</taxon>
        <taxon>Metazoa</taxon>
        <taxon>Chordata</taxon>
        <taxon>Craniata</taxon>
        <taxon>Vertebrata</taxon>
        <taxon>Euteleostomi</taxon>
        <taxon>Mammalia</taxon>
        <taxon>Eutheria</taxon>
        <taxon>Euarchontoglires</taxon>
        <taxon>Glires</taxon>
        <taxon>Rodentia</taxon>
        <taxon>Myomorpha</taxon>
        <taxon>Muroidea</taxon>
        <taxon>Muridae</taxon>
        <taxon>Murinae</taxon>
        <taxon>Mus</taxon>
        <taxon>Mus</taxon>
    </lineage>
</organism>
<reference evidence="2" key="6">
    <citation type="journal article" date="2002" name="Nature">
        <title>Analysis of the mouse transcriptome based on functional annotation of 60,770 full-length cDNAs.</title>
        <authorList>
            <consortium name="The FANTOM Consortium and the RIKEN Genome Exploration Research Group Phase I and II Team"/>
        </authorList>
    </citation>
    <scope>NUCLEOTIDE SEQUENCE</scope>
    <source>
        <strain evidence="2">C57BL/6J</strain>
        <tissue evidence="2">Testis</tissue>
    </source>
</reference>
<protein>
    <submittedName>
        <fullName evidence="2">Uncharacterized protein</fullName>
    </submittedName>
</protein>
<evidence type="ECO:0000256" key="1">
    <source>
        <dbReference type="SAM" id="MobiDB-lite"/>
    </source>
</evidence>
<evidence type="ECO:0000313" key="2">
    <source>
        <dbReference type="EMBL" id="BAB24517.1"/>
    </source>
</evidence>
<accession>Q9D9Z9</accession>
<sequence>MCYRRCFERNDCTCHPRSSESHYCTCYPRCFKRCCCMCHRKGFKWCCSTCYPRCFQGCCCTCYGRCSERCWCMCYSRCCQRCSCICRATIRLGFIPVAGASQETQKKSYKLRSSGSPERKKKRPSEAEHKWVSYSVTNAPQVQQGYPWNGFPKPDIPRPLRRKIPVLLPPHSRGVLPQPPKQWFHITVHNCGLEKETAP</sequence>
<dbReference type="EMBL" id="AK006305">
    <property type="protein sequence ID" value="BAB24517.1"/>
    <property type="molecule type" value="mRNA"/>
</dbReference>
<gene>
    <name evidence="3" type="primary">1700024J04Rik</name>
</gene>
<name>Q9D9Z9_MOUSE</name>
<reference evidence="2" key="2">
    <citation type="journal article" date="2000" name="Genome Res.">
        <title>Normalization and subtraction of cap-trapper-selected cDNAs to prepare full-length cDNA libraries for rapid discovery of new genes.</title>
        <authorList>
            <person name="Carninci P."/>
            <person name="Shibata Y."/>
            <person name="Hayatsu N."/>
            <person name="Sugahara Y."/>
            <person name="Shibata K."/>
            <person name="Itoh M."/>
            <person name="Konno H."/>
            <person name="Okazaki Y."/>
            <person name="Muramatsu M."/>
            <person name="Hayashizaki Y."/>
        </authorList>
    </citation>
    <scope>NUCLEOTIDE SEQUENCE</scope>
    <source>
        <strain evidence="2">C57BL/6J</strain>
        <tissue evidence="2">Testis</tissue>
    </source>
</reference>
<reference evidence="2" key="7">
    <citation type="journal article" date="2005" name="Science">
        <title>The Transcriptional Landscape of the Mammalian Genome.</title>
        <authorList>
            <consortium name="The FANTOM Consortium"/>
            <consortium name="Riken Genome Exploration Research Group and Genome Science Group (Genome Network Project Core Group)"/>
        </authorList>
    </citation>
    <scope>NUCLEOTIDE SEQUENCE</scope>
    <source>
        <strain evidence="2">C57BL/6J</strain>
        <tissue evidence="2">Testis</tissue>
    </source>
</reference>
<dbReference type="Pfam" id="PF15229">
    <property type="entry name" value="POM121"/>
    <property type="match status" value="1"/>
</dbReference>
<dbReference type="MGI" id="MGI:1919098">
    <property type="gene designation" value="1700024J04Rik"/>
</dbReference>
<reference evidence="2" key="4">
    <citation type="submission" date="2000-07" db="EMBL/GenBank/DDBJ databases">
        <authorList>
            <person name="Adachi J."/>
            <person name="Aizawa K."/>
            <person name="Akahira S."/>
            <person name="Akimura T."/>
            <person name="Arai A."/>
            <person name="Aono H."/>
            <person name="Arakawa T."/>
            <person name="Bono H."/>
            <person name="Carninci P."/>
            <person name="Fukuda S."/>
            <person name="Fukunishi Y."/>
            <person name="Furuno M."/>
            <person name="Hanagaki T."/>
            <person name="Hara A."/>
            <person name="Hayatsu N."/>
            <person name="Hiramoto K."/>
            <person name="Hiraoka T."/>
            <person name="Hori F."/>
            <person name="Imotani K."/>
            <person name="Ishii Y."/>
            <person name="Itoh M."/>
            <person name="Izawa M."/>
            <person name="Kasukawa T."/>
            <person name="Kato H."/>
            <person name="Kawai J."/>
            <person name="Kojima Y."/>
            <person name="Konno H."/>
            <person name="Kouda M."/>
            <person name="Koya S."/>
            <person name="Kurihara C."/>
            <person name="Matsuyama T."/>
            <person name="Miyazaki A."/>
            <person name="Nishi K."/>
            <person name="Nomura K."/>
            <person name="Numazaki R."/>
            <person name="Ohno M."/>
            <person name="Okazaki Y."/>
            <person name="Okido T."/>
            <person name="Owa C."/>
            <person name="Saito H."/>
            <person name="Saito R."/>
            <person name="Sakai C."/>
            <person name="Sakai K."/>
            <person name="Sano H."/>
            <person name="Sasaki D."/>
            <person name="Shibata K."/>
            <person name="Shibata Y."/>
            <person name="Shinagawa A."/>
            <person name="Shiraki T."/>
            <person name="Sogabe Y."/>
            <person name="Suzuki H."/>
            <person name="Tagami M."/>
            <person name="Tagawa A."/>
            <person name="Takahashi F."/>
            <person name="Tanaka T."/>
            <person name="Tejima Y."/>
            <person name="Toya T."/>
            <person name="Yamamura T."/>
            <person name="Yasunishi A."/>
            <person name="Yoshida K."/>
            <person name="Yoshino M."/>
            <person name="Muramatsu M."/>
            <person name="Hayashizaki Y."/>
        </authorList>
    </citation>
    <scope>NUCLEOTIDE SEQUENCE</scope>
    <source>
        <strain evidence="2">C57BL/6J</strain>
        <tissue evidence="2">Testis</tissue>
    </source>
</reference>
<dbReference type="AGR" id="MGI:1919098"/>
<reference evidence="2" key="8">
    <citation type="journal article" date="2005" name="Science">
        <title>Antisense Transcription in the Mammalian Transcriptome.</title>
        <authorList>
            <consortium name="RIKEN Genome Exploration Research Group and Genome Science Group (Genome Network Project Core Group) and the FANTOM Consortium"/>
        </authorList>
    </citation>
    <scope>NUCLEOTIDE SEQUENCE</scope>
    <source>
        <strain evidence="2">C57BL/6J</strain>
        <tissue evidence="2">Testis</tissue>
    </source>
</reference>
<feature type="region of interest" description="Disordered" evidence="1">
    <location>
        <begin position="108"/>
        <end position="129"/>
    </location>
</feature>
<evidence type="ECO:0000313" key="3">
    <source>
        <dbReference type="MGI" id="MGI:1919098"/>
    </source>
</evidence>
<reference evidence="2" key="5">
    <citation type="journal article" date="2001" name="Nature">
        <title>Functional annotation of a full-length mouse cDNA collection.</title>
        <authorList>
            <consortium name="The RIKEN Genome Exploration Research Group Phase II Team and the FANTOM Consortium"/>
        </authorList>
    </citation>
    <scope>NUCLEOTIDE SEQUENCE</scope>
    <source>
        <strain evidence="2">C57BL/6J</strain>
        <tissue evidence="2">Testis</tissue>
    </source>
</reference>
<reference evidence="2" key="1">
    <citation type="journal article" date="1999" name="Methods Enzymol.">
        <title>High-efficiency full-length cDNA cloning.</title>
        <authorList>
            <person name="Carninci P."/>
            <person name="Hayashizaki Y."/>
        </authorList>
    </citation>
    <scope>NUCLEOTIDE SEQUENCE</scope>
    <source>
        <strain evidence="2">C57BL/6J</strain>
        <tissue evidence="2">Testis</tissue>
    </source>
</reference>
<dbReference type="AlphaFoldDB" id="Q9D9Z9"/>
<proteinExistence type="evidence at transcript level"/>
<reference evidence="2" key="3">
    <citation type="journal article" date="2000" name="Genome Res.">
        <title>RIKEN integrated sequence analysis (RISA) system--384-format sequencing pipeline with 384 multicapillary sequencer.</title>
        <authorList>
            <person name="Shibata K."/>
            <person name="Itoh M."/>
            <person name="Aizawa K."/>
            <person name="Nagaoka S."/>
            <person name="Sasaki N."/>
            <person name="Carninci P."/>
            <person name="Konno H."/>
            <person name="Akiyama J."/>
            <person name="Nishi K."/>
            <person name="Kitsunai T."/>
            <person name="Tashiro H."/>
            <person name="Itoh M."/>
            <person name="Sumi N."/>
            <person name="Ishii Y."/>
            <person name="Nakamura S."/>
            <person name="Hazama M."/>
            <person name="Nishine T."/>
            <person name="Harada A."/>
            <person name="Yamamoto R."/>
            <person name="Matsumoto H."/>
            <person name="Sakaguchi S."/>
            <person name="Ikegami T."/>
            <person name="Kashiwagi K."/>
            <person name="Fujiwake S."/>
            <person name="Inoue K."/>
            <person name="Togawa Y."/>
            <person name="Izawa M."/>
            <person name="Ohara E."/>
            <person name="Watahiki M."/>
            <person name="Yoneda Y."/>
            <person name="Ishikawa T."/>
            <person name="Ozawa K."/>
            <person name="Tanaka T."/>
            <person name="Matsuura S."/>
            <person name="Kawai J."/>
            <person name="Okazaki Y."/>
            <person name="Muramatsu M."/>
            <person name="Inoue Y."/>
            <person name="Kira A."/>
            <person name="Hayashizaki Y."/>
        </authorList>
    </citation>
    <scope>NUCLEOTIDE SEQUENCE</scope>
    <source>
        <strain evidence="2">C57BL/6J</strain>
        <tissue evidence="2">Testis</tissue>
    </source>
</reference>